<dbReference type="OrthoDB" id="2343369at2759"/>
<dbReference type="InterPro" id="IPR032675">
    <property type="entry name" value="LRR_dom_sf"/>
</dbReference>
<gene>
    <name evidence="1" type="ORF">CPELLU_LOCUS9004</name>
</gene>
<dbReference type="AlphaFoldDB" id="A0A9N9H2M1"/>
<accession>A0A9N9H2M1</accession>
<dbReference type="SUPFAM" id="SSF52058">
    <property type="entry name" value="L domain-like"/>
    <property type="match status" value="1"/>
</dbReference>
<sequence>MSISLPNDVQYIIITFLNSDDHDTKYILYKYLFVNRFWCRCIIPILWRRPRIDARVIRTYLSCLNYDELKFLIPFRINIPTNQSPPLFEYGKFLEIINLSDINKSVKSWLSKEGYKIETGTWYRVTEPRDHLMNSVKAAIWRMLMRKCRRLISIDLKLDLGEGDIPEIYSKSAIYYLKIFNFNVLSRSFKENDENVYKKSIELLRQLPSLSTGLKRILWNSSLYPDLLVNLIQKQNGLESFNISQTSFRSNPTVLSSLRDTQSTTLTSFFASHVHFNETSIQIISGFHNLKTLSLSYCAGLEPRHCEIINGASFRLNNIILRHNSWYFEIDLAIFTKAGRDLRTITLYNNFSSEIIREIHKHCPNIKKMFIYIESSMYIPSFCNWINGLQNLHTLVIIDAIACPRISELAEKLPKSLKHLKYHGNLTLIDVFSKFFECCMVPLNTISIYPISLSYDFSQYISVISEFAIRVKSLKRLFLSRKAIPKQWRPQELEIKKKLENQGVDLCTLFSFYDD</sequence>
<name>A0A9N9H2M1_9GLOM</name>
<dbReference type="Gene3D" id="3.80.10.10">
    <property type="entry name" value="Ribonuclease Inhibitor"/>
    <property type="match status" value="1"/>
</dbReference>
<proteinExistence type="predicted"/>
<reference evidence="1" key="1">
    <citation type="submission" date="2021-06" db="EMBL/GenBank/DDBJ databases">
        <authorList>
            <person name="Kallberg Y."/>
            <person name="Tangrot J."/>
            <person name="Rosling A."/>
        </authorList>
    </citation>
    <scope>NUCLEOTIDE SEQUENCE</scope>
    <source>
        <strain evidence="1">FL966</strain>
    </source>
</reference>
<dbReference type="Proteomes" id="UP000789759">
    <property type="component" value="Unassembled WGS sequence"/>
</dbReference>
<evidence type="ECO:0000313" key="1">
    <source>
        <dbReference type="EMBL" id="CAG8644186.1"/>
    </source>
</evidence>
<dbReference type="EMBL" id="CAJVQA010006650">
    <property type="protein sequence ID" value="CAG8644186.1"/>
    <property type="molecule type" value="Genomic_DNA"/>
</dbReference>
<evidence type="ECO:0000313" key="2">
    <source>
        <dbReference type="Proteomes" id="UP000789759"/>
    </source>
</evidence>
<organism evidence="1 2">
    <name type="scientific">Cetraspora pellucida</name>
    <dbReference type="NCBI Taxonomy" id="1433469"/>
    <lineage>
        <taxon>Eukaryota</taxon>
        <taxon>Fungi</taxon>
        <taxon>Fungi incertae sedis</taxon>
        <taxon>Mucoromycota</taxon>
        <taxon>Glomeromycotina</taxon>
        <taxon>Glomeromycetes</taxon>
        <taxon>Diversisporales</taxon>
        <taxon>Gigasporaceae</taxon>
        <taxon>Cetraspora</taxon>
    </lineage>
</organism>
<comment type="caution">
    <text evidence="1">The sequence shown here is derived from an EMBL/GenBank/DDBJ whole genome shotgun (WGS) entry which is preliminary data.</text>
</comment>
<protein>
    <submittedName>
        <fullName evidence="1">6009_t:CDS:1</fullName>
    </submittedName>
</protein>
<keyword evidence="2" id="KW-1185">Reference proteome</keyword>